<dbReference type="SMART" id="SM00448">
    <property type="entry name" value="REC"/>
    <property type="match status" value="1"/>
</dbReference>
<keyword evidence="7" id="KW-0472">Membrane</keyword>
<evidence type="ECO:0000313" key="11">
    <source>
        <dbReference type="Proteomes" id="UP000027195"/>
    </source>
</evidence>
<feature type="region of interest" description="Disordered" evidence="6">
    <location>
        <begin position="1"/>
        <end position="21"/>
    </location>
</feature>
<evidence type="ECO:0000256" key="7">
    <source>
        <dbReference type="SAM" id="Phobius"/>
    </source>
</evidence>
<dbReference type="AlphaFoldDB" id="A0A067MDX7"/>
<dbReference type="InterPro" id="IPR001789">
    <property type="entry name" value="Sig_transdc_resp-reg_receiver"/>
</dbReference>
<dbReference type="InterPro" id="IPR005467">
    <property type="entry name" value="His_kinase_dom"/>
</dbReference>
<feature type="compositionally biased region" description="Pro residues" evidence="6">
    <location>
        <begin position="857"/>
        <end position="875"/>
    </location>
</feature>
<dbReference type="InterPro" id="IPR003594">
    <property type="entry name" value="HATPase_dom"/>
</dbReference>
<dbReference type="Gene3D" id="3.30.565.10">
    <property type="entry name" value="Histidine kinase-like ATPase, C-terminal domain"/>
    <property type="match status" value="1"/>
</dbReference>
<keyword evidence="3" id="KW-0808">Transferase</keyword>
<feature type="compositionally biased region" description="Polar residues" evidence="6">
    <location>
        <begin position="107"/>
        <end position="116"/>
    </location>
</feature>
<feature type="transmembrane region" description="Helical" evidence="7">
    <location>
        <begin position="283"/>
        <end position="301"/>
    </location>
</feature>
<feature type="region of interest" description="Disordered" evidence="6">
    <location>
        <begin position="73"/>
        <end position="92"/>
    </location>
</feature>
<dbReference type="SMART" id="SM00387">
    <property type="entry name" value="HATPase_c"/>
    <property type="match status" value="1"/>
</dbReference>
<dbReference type="PRINTS" id="PR00344">
    <property type="entry name" value="BCTRLSENSOR"/>
</dbReference>
<dbReference type="PANTHER" id="PTHR43047:SF66">
    <property type="entry name" value="HISKA"/>
    <property type="match status" value="1"/>
</dbReference>
<dbReference type="OrthoDB" id="60033at2759"/>
<dbReference type="InterPro" id="IPR004358">
    <property type="entry name" value="Sig_transdc_His_kin-like_C"/>
</dbReference>
<feature type="modified residue" description="4-aspartylphosphate" evidence="5">
    <location>
        <position position="964"/>
    </location>
</feature>
<evidence type="ECO:0000313" key="10">
    <source>
        <dbReference type="EMBL" id="KDQ09786.1"/>
    </source>
</evidence>
<feature type="domain" description="Histidine kinase" evidence="8">
    <location>
        <begin position="392"/>
        <end position="709"/>
    </location>
</feature>
<feature type="compositionally biased region" description="Low complexity" evidence="6">
    <location>
        <begin position="597"/>
        <end position="609"/>
    </location>
</feature>
<feature type="compositionally biased region" description="Polar residues" evidence="6">
    <location>
        <begin position="813"/>
        <end position="823"/>
    </location>
</feature>
<feature type="region of interest" description="Disordered" evidence="6">
    <location>
        <begin position="737"/>
        <end position="776"/>
    </location>
</feature>
<feature type="compositionally biased region" description="Basic residues" evidence="6">
    <location>
        <begin position="613"/>
        <end position="625"/>
    </location>
</feature>
<dbReference type="Gene3D" id="3.40.50.2300">
    <property type="match status" value="1"/>
</dbReference>
<keyword evidence="5" id="KW-0597">Phosphoprotein</keyword>
<dbReference type="HOGENOM" id="CLU_006108_0_0_1"/>
<sequence length="1047" mass="115621">MDRGDADLPPPAVANGLQASKKTSFENSVRAHWVNFCRRIANSSSPSGSTSVELTGSTTEASFIKLAGSNKLVDPEKDMGAEEDEGDDDEEVNQVVVDTIFVTQGDSKTSTQAYSEHQTRSGESDSDQHSFTQHTGAVDGWFGQLWCLASLRFRFLPAVNRFLTPSFYNEAVEGRYLREAWYTNKHLALYSGVFLIVNWILGCVLVSQPWTILEKVFYYGISPALAVPVPFFVIYDIPHHYPTFYQVYITISIWSWSYFNLIFMNICGYYGTKSYMSCGTKDFLGTFYYASALPAIGLFGLRQSRFSALCASVTFMALMIGLIIPNRRSWIRLLFNMLAYHVFLAYVHYMREMGERRLYTLRDQLKVQYRATQKAQVSERKAADSKRRLTSYIFHEVRIPLNTLVESSCVLIIAHMLTLDHLGGSYSALLAVQNMAATDNTSRDKEKSIEFTALEGSLAMMSKVLNDVLDFNRMDSGRFESNHKPYAFHTVIRSVLVPLRLAASSRGLELITELDGDIDLVARRAMLTAQGKSRDWVDKKIAEEKEEGIVVGDEMRLRQIITNLASNACKFTPAGGKIHIRTKLIQPTADELILSTSDESTDMETSSTDAFRPQRHPKSVRHHQPPHSRIVVRIEVEDTGVGIRQRDLHDNRLFSPYVQTEIGRNQGGKGTGLGLALVRHIVKLSGGRLGVKSKRGEGSIFWVELAPGIGKSALQTSKDHTPDLPLTASYQDTPWTLDPTSPLFEGITPSSVESSPPPSRALPSANAGDSVSARTMSPQDSALVTIMEHGGMVELRPTLRTAYSYMDPLPSGTDLSPSPGLSFTTSHSGHHPPSHPPTPGSMQSTANSPVAVLNRPLPSPKPPGPAEPPSAPAPPALTRTAPSNSSGDDPWSNMHVLVVDDDPLTRKLMSRLLTRIGCTVETAENGQVALEMILASGTTPFFETSQASTSEPETQGRFEVVFLDNQMPILSGVGMTRRLRGLGRKDFIVGVTGNALKEDQIEYLEAGVDHVLTKPVLERSLKSMLAKAAERRKERFAMVPEEETGQA</sequence>
<dbReference type="GO" id="GO:0000155">
    <property type="term" value="F:phosphorelay sensor kinase activity"/>
    <property type="evidence" value="ECO:0007669"/>
    <property type="project" value="TreeGrafter"/>
</dbReference>
<protein>
    <recommendedName>
        <fullName evidence="2">histidine kinase</fullName>
        <ecNumber evidence="2">2.7.13.3</ecNumber>
    </recommendedName>
</protein>
<evidence type="ECO:0000256" key="4">
    <source>
        <dbReference type="ARBA" id="ARBA00022777"/>
    </source>
</evidence>
<feature type="compositionally biased region" description="Acidic residues" evidence="6">
    <location>
        <begin position="81"/>
        <end position="92"/>
    </location>
</feature>
<proteinExistence type="predicted"/>
<gene>
    <name evidence="10" type="ORF">BOTBODRAFT_178696</name>
</gene>
<dbReference type="InParanoid" id="A0A067MDX7"/>
<feature type="domain" description="Response regulatory" evidence="9">
    <location>
        <begin position="895"/>
        <end position="1029"/>
    </location>
</feature>
<dbReference type="STRING" id="930990.A0A067MDX7"/>
<organism evidence="10 11">
    <name type="scientific">Botryobasidium botryosum (strain FD-172 SS1)</name>
    <dbReference type="NCBI Taxonomy" id="930990"/>
    <lineage>
        <taxon>Eukaryota</taxon>
        <taxon>Fungi</taxon>
        <taxon>Dikarya</taxon>
        <taxon>Basidiomycota</taxon>
        <taxon>Agaricomycotina</taxon>
        <taxon>Agaricomycetes</taxon>
        <taxon>Cantharellales</taxon>
        <taxon>Botryobasidiaceae</taxon>
        <taxon>Botryobasidium</taxon>
    </lineage>
</organism>
<dbReference type="EMBL" id="KL198074">
    <property type="protein sequence ID" value="KDQ09786.1"/>
    <property type="molecule type" value="Genomic_DNA"/>
</dbReference>
<feature type="compositionally biased region" description="Basic and acidic residues" evidence="6">
    <location>
        <begin position="117"/>
        <end position="128"/>
    </location>
</feature>
<evidence type="ECO:0000256" key="6">
    <source>
        <dbReference type="SAM" id="MobiDB-lite"/>
    </source>
</evidence>
<dbReference type="PANTHER" id="PTHR43047">
    <property type="entry name" value="TWO-COMPONENT HISTIDINE PROTEIN KINASE"/>
    <property type="match status" value="1"/>
</dbReference>
<dbReference type="GO" id="GO:0009927">
    <property type="term" value="F:histidine phosphotransfer kinase activity"/>
    <property type="evidence" value="ECO:0007669"/>
    <property type="project" value="TreeGrafter"/>
</dbReference>
<dbReference type="SUPFAM" id="SSF52172">
    <property type="entry name" value="CheY-like"/>
    <property type="match status" value="1"/>
</dbReference>
<dbReference type="Proteomes" id="UP000027195">
    <property type="component" value="Unassembled WGS sequence"/>
</dbReference>
<feature type="transmembrane region" description="Helical" evidence="7">
    <location>
        <begin position="330"/>
        <end position="349"/>
    </location>
</feature>
<evidence type="ECO:0000259" key="8">
    <source>
        <dbReference type="PROSITE" id="PS50109"/>
    </source>
</evidence>
<feature type="region of interest" description="Disordered" evidence="6">
    <location>
        <begin position="713"/>
        <end position="732"/>
    </location>
</feature>
<keyword evidence="7" id="KW-1133">Transmembrane helix</keyword>
<feature type="region of interest" description="Disordered" evidence="6">
    <location>
        <begin position="107"/>
        <end position="129"/>
    </location>
</feature>
<feature type="transmembrane region" description="Helical" evidence="7">
    <location>
        <begin position="306"/>
        <end position="324"/>
    </location>
</feature>
<dbReference type="SUPFAM" id="SSF55874">
    <property type="entry name" value="ATPase domain of HSP90 chaperone/DNA topoisomerase II/histidine kinase"/>
    <property type="match status" value="1"/>
</dbReference>
<dbReference type="CDD" id="cd17546">
    <property type="entry name" value="REC_hyHK_CKI1_RcsC-like"/>
    <property type="match status" value="1"/>
</dbReference>
<dbReference type="Pfam" id="PF02518">
    <property type="entry name" value="HATPase_c"/>
    <property type="match status" value="1"/>
</dbReference>
<evidence type="ECO:0000256" key="2">
    <source>
        <dbReference type="ARBA" id="ARBA00012438"/>
    </source>
</evidence>
<feature type="region of interest" description="Disordered" evidence="6">
    <location>
        <begin position="810"/>
        <end position="893"/>
    </location>
</feature>
<keyword evidence="4" id="KW-0418">Kinase</keyword>
<dbReference type="EC" id="2.7.13.3" evidence="2"/>
<comment type="catalytic activity">
    <reaction evidence="1">
        <text>ATP + protein L-histidine = ADP + protein N-phospho-L-histidine.</text>
        <dbReference type="EC" id="2.7.13.3"/>
    </reaction>
</comment>
<dbReference type="InterPro" id="IPR011006">
    <property type="entry name" value="CheY-like_superfamily"/>
</dbReference>
<feature type="region of interest" description="Disordered" evidence="6">
    <location>
        <begin position="597"/>
        <end position="625"/>
    </location>
</feature>
<accession>A0A067MDX7</accession>
<dbReference type="InterPro" id="IPR036890">
    <property type="entry name" value="HATPase_C_sf"/>
</dbReference>
<evidence type="ECO:0000256" key="3">
    <source>
        <dbReference type="ARBA" id="ARBA00022679"/>
    </source>
</evidence>
<feature type="transmembrane region" description="Helical" evidence="7">
    <location>
        <begin position="247"/>
        <end position="271"/>
    </location>
</feature>
<reference evidence="11" key="1">
    <citation type="journal article" date="2014" name="Proc. Natl. Acad. Sci. U.S.A.">
        <title>Extensive sampling of basidiomycete genomes demonstrates inadequacy of the white-rot/brown-rot paradigm for wood decay fungi.</title>
        <authorList>
            <person name="Riley R."/>
            <person name="Salamov A.A."/>
            <person name="Brown D.W."/>
            <person name="Nagy L.G."/>
            <person name="Floudas D."/>
            <person name="Held B.W."/>
            <person name="Levasseur A."/>
            <person name="Lombard V."/>
            <person name="Morin E."/>
            <person name="Otillar R."/>
            <person name="Lindquist E.A."/>
            <person name="Sun H."/>
            <person name="LaButti K.M."/>
            <person name="Schmutz J."/>
            <person name="Jabbour D."/>
            <person name="Luo H."/>
            <person name="Baker S.E."/>
            <person name="Pisabarro A.G."/>
            <person name="Walton J.D."/>
            <person name="Blanchette R.A."/>
            <person name="Henrissat B."/>
            <person name="Martin F."/>
            <person name="Cullen D."/>
            <person name="Hibbett D.S."/>
            <person name="Grigoriev I.V."/>
        </authorList>
    </citation>
    <scope>NUCLEOTIDE SEQUENCE [LARGE SCALE GENOMIC DNA]</scope>
    <source>
        <strain evidence="11">FD-172 SS1</strain>
    </source>
</reference>
<evidence type="ECO:0000256" key="1">
    <source>
        <dbReference type="ARBA" id="ARBA00000085"/>
    </source>
</evidence>
<feature type="transmembrane region" description="Helical" evidence="7">
    <location>
        <begin position="187"/>
        <end position="210"/>
    </location>
</feature>
<dbReference type="Gene3D" id="1.10.287.130">
    <property type="match status" value="1"/>
</dbReference>
<dbReference type="PROSITE" id="PS50109">
    <property type="entry name" value="HIS_KIN"/>
    <property type="match status" value="1"/>
</dbReference>
<dbReference type="Pfam" id="PF00072">
    <property type="entry name" value="Response_reg"/>
    <property type="match status" value="1"/>
</dbReference>
<keyword evidence="7" id="KW-0812">Transmembrane</keyword>
<feature type="transmembrane region" description="Helical" evidence="7">
    <location>
        <begin position="216"/>
        <end position="235"/>
    </location>
</feature>
<evidence type="ECO:0000259" key="9">
    <source>
        <dbReference type="PROSITE" id="PS50110"/>
    </source>
</evidence>
<name>A0A067MDX7_BOTB1</name>
<keyword evidence="11" id="KW-1185">Reference proteome</keyword>
<dbReference type="PROSITE" id="PS50110">
    <property type="entry name" value="RESPONSE_REGULATORY"/>
    <property type="match status" value="1"/>
</dbReference>
<dbReference type="GO" id="GO:0005886">
    <property type="term" value="C:plasma membrane"/>
    <property type="evidence" value="ECO:0007669"/>
    <property type="project" value="TreeGrafter"/>
</dbReference>
<evidence type="ECO:0000256" key="5">
    <source>
        <dbReference type="PROSITE-ProRule" id="PRU00169"/>
    </source>
</evidence>